<evidence type="ECO:0000313" key="3">
    <source>
        <dbReference type="Proteomes" id="UP000428328"/>
    </source>
</evidence>
<evidence type="ECO:0000256" key="1">
    <source>
        <dbReference type="SAM" id="Phobius"/>
    </source>
</evidence>
<keyword evidence="1" id="KW-0472">Membrane</keyword>
<dbReference type="KEGG" id="psel:GM415_15240"/>
<reference evidence="2 3" key="1">
    <citation type="submission" date="2019-11" db="EMBL/GenBank/DDBJ databases">
        <authorList>
            <person name="Zheng R.K."/>
            <person name="Sun C.M."/>
        </authorList>
    </citation>
    <scope>NUCLEOTIDE SEQUENCE [LARGE SCALE GENOMIC DNA]</scope>
    <source>
        <strain evidence="2 3">SRB007</strain>
    </source>
</reference>
<dbReference type="AlphaFoldDB" id="A0A6I6JUM8"/>
<feature type="transmembrane region" description="Helical" evidence="1">
    <location>
        <begin position="12"/>
        <end position="35"/>
    </location>
</feature>
<protein>
    <submittedName>
        <fullName evidence="2">Uncharacterized protein</fullName>
    </submittedName>
</protein>
<keyword evidence="3" id="KW-1185">Reference proteome</keyword>
<name>A0A6I6JUM8_9BACT</name>
<evidence type="ECO:0000313" key="2">
    <source>
        <dbReference type="EMBL" id="QGY41414.1"/>
    </source>
</evidence>
<feature type="transmembrane region" description="Helical" evidence="1">
    <location>
        <begin position="169"/>
        <end position="190"/>
    </location>
</feature>
<dbReference type="EMBL" id="CP046400">
    <property type="protein sequence ID" value="QGY41414.1"/>
    <property type="molecule type" value="Genomic_DNA"/>
</dbReference>
<feature type="transmembrane region" description="Helical" evidence="1">
    <location>
        <begin position="244"/>
        <end position="266"/>
    </location>
</feature>
<feature type="transmembrane region" description="Helical" evidence="1">
    <location>
        <begin position="56"/>
        <end position="81"/>
    </location>
</feature>
<dbReference type="Proteomes" id="UP000428328">
    <property type="component" value="Chromosome"/>
</dbReference>
<keyword evidence="1" id="KW-1133">Transmembrane helix</keyword>
<keyword evidence="1" id="KW-0812">Transmembrane</keyword>
<dbReference type="RefSeq" id="WP_158949670.1">
    <property type="nucleotide sequence ID" value="NZ_CP046400.1"/>
</dbReference>
<accession>A0A6I6JUM8</accession>
<organism evidence="2 3">
    <name type="scientific">Pseudodesulfovibrio cashew</name>
    <dbReference type="NCBI Taxonomy" id="2678688"/>
    <lineage>
        <taxon>Bacteria</taxon>
        <taxon>Pseudomonadati</taxon>
        <taxon>Thermodesulfobacteriota</taxon>
        <taxon>Desulfovibrionia</taxon>
        <taxon>Desulfovibrionales</taxon>
        <taxon>Desulfovibrionaceae</taxon>
    </lineage>
</organism>
<feature type="transmembrane region" description="Helical" evidence="1">
    <location>
        <begin position="127"/>
        <end position="149"/>
    </location>
</feature>
<feature type="transmembrane region" description="Helical" evidence="1">
    <location>
        <begin position="93"/>
        <end position="115"/>
    </location>
</feature>
<sequence length="304" mass="32750">MTLQETLTMTALMLAPAFFSLLGMAALGSPAVATLGEIAAKTKSRVFYEKYGQQTAAMGLILFILLILVEVGGIALIYVKFPQYIRDILTPGTPFTLVLAALGAFTLLGIPYLAFWKKMRNAKALRLILGIGASLAGIAMVALAIPAKLTFGLPPEQITPAIQAMLPPMAVMYCIQLLTAAAGLSCAYLVMRRNKDDFGRDYYNFSLKLAARWSLIPMLGFLACQGWLFAVLPENFKTLVMGTPLGIVWAAGAGLGLVCAILWLIIARSATPLRLKGLSFLNALLLWLVHTASAVLFLNLMSMS</sequence>
<gene>
    <name evidence="2" type="ORF">GM415_15240</name>
</gene>
<proteinExistence type="predicted"/>
<feature type="transmembrane region" description="Helical" evidence="1">
    <location>
        <begin position="211"/>
        <end position="232"/>
    </location>
</feature>
<feature type="transmembrane region" description="Helical" evidence="1">
    <location>
        <begin position="278"/>
        <end position="301"/>
    </location>
</feature>